<dbReference type="InterPro" id="IPR036364">
    <property type="entry name" value="SEA_dom_sf"/>
</dbReference>
<protein>
    <recommendedName>
        <fullName evidence="1">SEA domain-containing protein</fullName>
    </recommendedName>
</protein>
<comment type="caution">
    <text evidence="2">The sequence shown here is derived from an EMBL/GenBank/DDBJ whole genome shotgun (WGS) entry which is preliminary data.</text>
</comment>
<proteinExistence type="predicted"/>
<evidence type="ECO:0000259" key="1">
    <source>
        <dbReference type="PROSITE" id="PS50024"/>
    </source>
</evidence>
<sequence length="117" mass="13031">MQMCLWDRASPTRPPTTPAGLERFTVNFTITNLPYDSDLEIPHSAKLNATQRVMTTLLNRLLKDTSIGPSFLGCATTAFRSVRQGDNTGVDLVCTYRKEPSSPDLDRVGLYHEVSNK</sequence>
<keyword evidence="3" id="KW-1185">Reference proteome</keyword>
<dbReference type="AlphaFoldDB" id="A0A2P4S2Z4"/>
<dbReference type="OrthoDB" id="9947814at2759"/>
<reference evidence="2 3" key="1">
    <citation type="submission" date="2018-01" db="EMBL/GenBank/DDBJ databases">
        <title>Comparison of the Chinese Bamboo Partridge and Red Junglefowl genome sequences highlights the importance of demography in genome evolution.</title>
        <authorList>
            <person name="Tiley G.P."/>
            <person name="Kimball R.T."/>
            <person name="Braun E.L."/>
            <person name="Burleigh J.G."/>
        </authorList>
    </citation>
    <scope>NUCLEOTIDE SEQUENCE [LARGE SCALE GENOMIC DNA]</scope>
    <source>
        <strain evidence="2">RTK389</strain>
        <tissue evidence="2">Blood</tissue>
    </source>
</reference>
<accession>A0A2P4S2Z4</accession>
<organism evidence="2 3">
    <name type="scientific">Bambusicola thoracicus</name>
    <name type="common">Chinese bamboo-partridge</name>
    <name type="synonym">Perdix thoracica</name>
    <dbReference type="NCBI Taxonomy" id="9083"/>
    <lineage>
        <taxon>Eukaryota</taxon>
        <taxon>Metazoa</taxon>
        <taxon>Chordata</taxon>
        <taxon>Craniata</taxon>
        <taxon>Vertebrata</taxon>
        <taxon>Euteleostomi</taxon>
        <taxon>Archelosauria</taxon>
        <taxon>Archosauria</taxon>
        <taxon>Dinosauria</taxon>
        <taxon>Saurischia</taxon>
        <taxon>Theropoda</taxon>
        <taxon>Coelurosauria</taxon>
        <taxon>Aves</taxon>
        <taxon>Neognathae</taxon>
        <taxon>Galloanserae</taxon>
        <taxon>Galliformes</taxon>
        <taxon>Phasianidae</taxon>
        <taxon>Perdicinae</taxon>
        <taxon>Bambusicola</taxon>
    </lineage>
</organism>
<dbReference type="PANTHER" id="PTHR14672:SF1">
    <property type="entry name" value="MUCIN-16"/>
    <property type="match status" value="1"/>
</dbReference>
<dbReference type="Pfam" id="PF01390">
    <property type="entry name" value="SEA"/>
    <property type="match status" value="1"/>
</dbReference>
<gene>
    <name evidence="2" type="ORF">CIB84_017742</name>
</gene>
<dbReference type="Proteomes" id="UP000237246">
    <property type="component" value="Unassembled WGS sequence"/>
</dbReference>
<feature type="domain" description="SEA" evidence="1">
    <location>
        <begin position="20"/>
        <end position="117"/>
    </location>
</feature>
<name>A0A2P4S2Z4_BAMTH</name>
<evidence type="ECO:0000313" key="2">
    <source>
        <dbReference type="EMBL" id="POI18515.1"/>
    </source>
</evidence>
<evidence type="ECO:0000313" key="3">
    <source>
        <dbReference type="Proteomes" id="UP000237246"/>
    </source>
</evidence>
<feature type="non-terminal residue" evidence="2">
    <location>
        <position position="117"/>
    </location>
</feature>
<dbReference type="PANTHER" id="PTHR14672">
    <property type="entry name" value="MUCIN-16"/>
    <property type="match status" value="1"/>
</dbReference>
<dbReference type="SUPFAM" id="SSF82671">
    <property type="entry name" value="SEA domain"/>
    <property type="match status" value="1"/>
</dbReference>
<dbReference type="EMBL" id="PPHD01122639">
    <property type="protein sequence ID" value="POI18515.1"/>
    <property type="molecule type" value="Genomic_DNA"/>
</dbReference>
<dbReference type="PROSITE" id="PS50024">
    <property type="entry name" value="SEA"/>
    <property type="match status" value="1"/>
</dbReference>
<dbReference type="Gene3D" id="3.30.70.960">
    <property type="entry name" value="SEA domain"/>
    <property type="match status" value="1"/>
</dbReference>
<dbReference type="InterPro" id="IPR028850">
    <property type="entry name" value="MUC16"/>
</dbReference>
<dbReference type="InterPro" id="IPR000082">
    <property type="entry name" value="SEA_dom"/>
</dbReference>